<organism evidence="2">
    <name type="scientific">Oryza sativa subsp. indica</name>
    <name type="common">Rice</name>
    <dbReference type="NCBI Taxonomy" id="39946"/>
    <lineage>
        <taxon>Eukaryota</taxon>
        <taxon>Viridiplantae</taxon>
        <taxon>Streptophyta</taxon>
        <taxon>Embryophyta</taxon>
        <taxon>Tracheophyta</taxon>
        <taxon>Spermatophyta</taxon>
        <taxon>Magnoliopsida</taxon>
        <taxon>Liliopsida</taxon>
        <taxon>Poales</taxon>
        <taxon>Poaceae</taxon>
        <taxon>BOP clade</taxon>
        <taxon>Oryzoideae</taxon>
        <taxon>Oryzeae</taxon>
        <taxon>Oryzinae</taxon>
        <taxon>Oryza</taxon>
        <taxon>Oryza sativa</taxon>
    </lineage>
</organism>
<dbReference type="EMBL" id="AP011482">
    <property type="protein sequence ID" value="BBD82412.1"/>
    <property type="molecule type" value="Genomic_DNA"/>
</dbReference>
<name>A0A679BBH8_ORYSI</name>
<accession>A0A679BBH8</accession>
<dbReference type="AlphaFoldDB" id="A0A679BBH8"/>
<sequence>MKLRRIPMPTTRREIKTKAPTMNSCVPDYLIQGNGTVYTIDSCYKNGGPHWPTPISRPDRKSDSLLDERICRHGSRSPELRRLATELLSGEDFFESQIRHVQMRDAVLLNLSAFFFFDNVRHSEGKGRHDTYLRVLQPQLQLQMEGVTCNRALHYAMNWYMFTSQIEG</sequence>
<evidence type="ECO:0000313" key="2">
    <source>
        <dbReference type="EMBL" id="BBD82412.1"/>
    </source>
</evidence>
<evidence type="ECO:0000313" key="1">
    <source>
        <dbReference type="EMBL" id="BBD82399.1"/>
    </source>
</evidence>
<gene>
    <name evidence="2" type="primary">K0367D03.15</name>
    <name evidence="1" type="synonym">K0123C06.38</name>
</gene>
<reference evidence="2" key="2">
    <citation type="submission" date="2009-05" db="EMBL/GenBank/DDBJ databases">
        <title>Oryza sativa Indica Group genomic DNA, chromosome 11, BAC clone:K0367D03, cultivar:Kasalath.</title>
        <authorList>
            <person name="Matsumoto T."/>
            <person name="Wu J."/>
            <person name="Kanamori H."/>
        </authorList>
    </citation>
    <scope>NUCLEOTIDE SEQUENCE</scope>
</reference>
<reference evidence="1" key="1">
    <citation type="submission" date="2009-05" db="EMBL/GenBank/DDBJ databases">
        <title>Oryza sativa Indica Group genomic DNA, chromosome 11, BAC clone:K0123C06, cultivar:Kasalath.</title>
        <authorList>
            <person name="Matsumoto T."/>
            <person name="Wu J."/>
            <person name="Kanamori H."/>
        </authorList>
    </citation>
    <scope>NUCLEOTIDE SEQUENCE</scope>
</reference>
<protein>
    <submittedName>
        <fullName evidence="2">Uncharacterized protein</fullName>
    </submittedName>
</protein>
<dbReference type="EMBL" id="AP011481">
    <property type="protein sequence ID" value="BBD82399.1"/>
    <property type="molecule type" value="Genomic_DNA"/>
</dbReference>
<proteinExistence type="predicted"/>